<organism evidence="8 9">
    <name type="scientific">Thiorhodococcus minor</name>
    <dbReference type="NCBI Taxonomy" id="57489"/>
    <lineage>
        <taxon>Bacteria</taxon>
        <taxon>Pseudomonadati</taxon>
        <taxon>Pseudomonadota</taxon>
        <taxon>Gammaproteobacteria</taxon>
        <taxon>Chromatiales</taxon>
        <taxon>Chromatiaceae</taxon>
        <taxon>Thiorhodococcus</taxon>
    </lineage>
</organism>
<keyword evidence="1" id="KW-0540">Nuclease</keyword>
<evidence type="ECO:0000256" key="4">
    <source>
        <dbReference type="ARBA" id="ARBA00022801"/>
    </source>
</evidence>
<accession>A0A6M0K6T9</accession>
<dbReference type="GO" id="GO:0004519">
    <property type="term" value="F:endonuclease activity"/>
    <property type="evidence" value="ECO:0007669"/>
    <property type="project" value="UniProtKB-KW"/>
</dbReference>
<evidence type="ECO:0000256" key="1">
    <source>
        <dbReference type="ARBA" id="ARBA00022722"/>
    </source>
</evidence>
<dbReference type="GO" id="GO:0046872">
    <property type="term" value="F:metal ion binding"/>
    <property type="evidence" value="ECO:0007669"/>
    <property type="project" value="UniProtKB-KW"/>
</dbReference>
<dbReference type="GO" id="GO:0051607">
    <property type="term" value="P:defense response to virus"/>
    <property type="evidence" value="ECO:0007669"/>
    <property type="project" value="UniProtKB-KW"/>
</dbReference>
<dbReference type="GO" id="GO:0016787">
    <property type="term" value="F:hydrolase activity"/>
    <property type="evidence" value="ECO:0007669"/>
    <property type="project" value="UniProtKB-KW"/>
</dbReference>
<sequence length="282" mass="31882">MPTDPSSSALHGSTGIGTEDGRPLYLAPSEETWVGLDGAALRVSRLARADQLFPLRRIGRIYSSRRADWETGALIACAEQGIPVIFMSDDGEVLARLLGRPGERDELRNRLIPFLLRPESLGMLQHWLQTHRRRAARWAAGKLRLGSQIADIAWVRETINAQTQYFAGEAAARQTRQWLRALAYAWMEEHLNDLGLGRSTELAQAGRPSLAAELTDIFYWYLEPARHGWLKRRFLAAKRKGQPVVAPSHRDVVWLFESRALKAAARGREITANLHRWLIHEV</sequence>
<evidence type="ECO:0000256" key="7">
    <source>
        <dbReference type="SAM" id="MobiDB-lite"/>
    </source>
</evidence>
<protein>
    <submittedName>
        <fullName evidence="8">Uncharacterized protein</fullName>
    </submittedName>
</protein>
<dbReference type="InterPro" id="IPR002729">
    <property type="entry name" value="CRISPR-assoc_Cas1"/>
</dbReference>
<feature type="compositionally biased region" description="Polar residues" evidence="7">
    <location>
        <begin position="1"/>
        <end position="11"/>
    </location>
</feature>
<evidence type="ECO:0000256" key="6">
    <source>
        <dbReference type="ARBA" id="ARBA00023118"/>
    </source>
</evidence>
<keyword evidence="9" id="KW-1185">Reference proteome</keyword>
<dbReference type="Proteomes" id="UP000483379">
    <property type="component" value="Unassembled WGS sequence"/>
</dbReference>
<reference evidence="8 9" key="1">
    <citation type="submission" date="2020-02" db="EMBL/GenBank/DDBJ databases">
        <title>Genome sequences of Thiorhodococcus mannitoliphagus and Thiorhodococcus minor, purple sulfur photosynthetic bacteria in the gammaproteobacterial family, Chromatiaceae.</title>
        <authorList>
            <person name="Aviles F.A."/>
            <person name="Meyer T.E."/>
            <person name="Kyndt J.A."/>
        </authorList>
    </citation>
    <scope>NUCLEOTIDE SEQUENCE [LARGE SCALE GENOMIC DNA]</scope>
    <source>
        <strain evidence="8 9">DSM 11518</strain>
    </source>
</reference>
<feature type="region of interest" description="Disordered" evidence="7">
    <location>
        <begin position="1"/>
        <end position="22"/>
    </location>
</feature>
<evidence type="ECO:0000313" key="9">
    <source>
        <dbReference type="Proteomes" id="UP000483379"/>
    </source>
</evidence>
<evidence type="ECO:0000256" key="5">
    <source>
        <dbReference type="ARBA" id="ARBA00022842"/>
    </source>
</evidence>
<dbReference type="InterPro" id="IPR042211">
    <property type="entry name" value="CRISPR-assoc_Cas1_N"/>
</dbReference>
<dbReference type="EMBL" id="JAAIJQ010000140">
    <property type="protein sequence ID" value="NEV65051.1"/>
    <property type="molecule type" value="Genomic_DNA"/>
</dbReference>
<name>A0A6M0K6T9_9GAMM</name>
<keyword evidence="6" id="KW-0051">Antiviral defense</keyword>
<keyword evidence="2" id="KW-0479">Metal-binding</keyword>
<dbReference type="AlphaFoldDB" id="A0A6M0K6T9"/>
<evidence type="ECO:0000313" key="8">
    <source>
        <dbReference type="EMBL" id="NEV65051.1"/>
    </source>
</evidence>
<keyword evidence="5" id="KW-0460">Magnesium</keyword>
<dbReference type="Gene3D" id="3.100.10.20">
    <property type="entry name" value="CRISPR-associated endonuclease Cas1, N-terminal domain"/>
    <property type="match status" value="1"/>
</dbReference>
<evidence type="ECO:0000256" key="2">
    <source>
        <dbReference type="ARBA" id="ARBA00022723"/>
    </source>
</evidence>
<keyword evidence="3" id="KW-0255">Endonuclease</keyword>
<dbReference type="Pfam" id="PF01867">
    <property type="entry name" value="Cas_Cas1"/>
    <property type="match status" value="1"/>
</dbReference>
<dbReference type="GO" id="GO:0003676">
    <property type="term" value="F:nucleic acid binding"/>
    <property type="evidence" value="ECO:0007669"/>
    <property type="project" value="InterPro"/>
</dbReference>
<gene>
    <name evidence="8" type="ORF">G3446_24865</name>
</gene>
<comment type="caution">
    <text evidence="8">The sequence shown here is derived from an EMBL/GenBank/DDBJ whole genome shotgun (WGS) entry which is preliminary data.</text>
</comment>
<proteinExistence type="predicted"/>
<dbReference type="GO" id="GO:0043571">
    <property type="term" value="P:maintenance of CRISPR repeat elements"/>
    <property type="evidence" value="ECO:0007669"/>
    <property type="project" value="InterPro"/>
</dbReference>
<keyword evidence="4" id="KW-0378">Hydrolase</keyword>
<dbReference type="RefSeq" id="WP_164456382.1">
    <property type="nucleotide sequence ID" value="NZ_JAAIJQ010000140.1"/>
</dbReference>
<evidence type="ECO:0000256" key="3">
    <source>
        <dbReference type="ARBA" id="ARBA00022759"/>
    </source>
</evidence>